<dbReference type="RefSeq" id="WP_188517227.1">
    <property type="nucleotide sequence ID" value="NZ_BMES01000001.1"/>
</dbReference>
<dbReference type="InterPro" id="IPR042204">
    <property type="entry name" value="2Fe-2S-bd_N"/>
</dbReference>
<sequence length="102" mass="10794">MTAAADAPLFHRLASRAGPLVSFTIDGAPATAQAGDLLMTAILLNRPALRRFEFGEAHRAGFCFMAACQDCWVTLADGGRVRACTTLVRNGMAVLIDGDARV</sequence>
<dbReference type="SUPFAM" id="SSF54292">
    <property type="entry name" value="2Fe-2S ferredoxin-like"/>
    <property type="match status" value="1"/>
</dbReference>
<comment type="caution">
    <text evidence="2">The sequence shown here is derived from an EMBL/GenBank/DDBJ whole genome shotgun (WGS) entry which is preliminary data.</text>
</comment>
<evidence type="ECO:0000313" key="2">
    <source>
        <dbReference type="EMBL" id="GGH16491.1"/>
    </source>
</evidence>
<proteinExistence type="predicted"/>
<dbReference type="GO" id="GO:0051536">
    <property type="term" value="F:iron-sulfur cluster binding"/>
    <property type="evidence" value="ECO:0007669"/>
    <property type="project" value="InterPro"/>
</dbReference>
<protein>
    <submittedName>
        <fullName evidence="2">Ferredoxin</fullName>
    </submittedName>
</protein>
<dbReference type="GO" id="GO:0016491">
    <property type="term" value="F:oxidoreductase activity"/>
    <property type="evidence" value="ECO:0007669"/>
    <property type="project" value="UniProtKB-KW"/>
</dbReference>
<evidence type="ECO:0000313" key="3">
    <source>
        <dbReference type="Proteomes" id="UP000603912"/>
    </source>
</evidence>
<name>A0A917I740_9HYPH</name>
<keyword evidence="1" id="KW-0560">Oxidoreductase</keyword>
<organism evidence="2 3">
    <name type="scientific">Alsobacter metallidurans</name>
    <dbReference type="NCBI Taxonomy" id="340221"/>
    <lineage>
        <taxon>Bacteria</taxon>
        <taxon>Pseudomonadati</taxon>
        <taxon>Pseudomonadota</taxon>
        <taxon>Alphaproteobacteria</taxon>
        <taxon>Hyphomicrobiales</taxon>
        <taxon>Alsobacteraceae</taxon>
        <taxon>Alsobacter</taxon>
    </lineage>
</organism>
<dbReference type="Pfam" id="PF13510">
    <property type="entry name" value="Fer2_4"/>
    <property type="match status" value="1"/>
</dbReference>
<gene>
    <name evidence="2" type="ORF">GCM10007036_17240</name>
</gene>
<reference evidence="2" key="2">
    <citation type="submission" date="2020-09" db="EMBL/GenBank/DDBJ databases">
        <authorList>
            <person name="Sun Q."/>
            <person name="Zhou Y."/>
        </authorList>
    </citation>
    <scope>NUCLEOTIDE SEQUENCE</scope>
    <source>
        <strain evidence="2">CGMCC 1.12214</strain>
    </source>
</reference>
<dbReference type="AlphaFoldDB" id="A0A917I740"/>
<dbReference type="Gene3D" id="3.10.20.440">
    <property type="entry name" value="2Fe-2S iron-sulphur cluster binding domain, sarcosine oxidase, alpha subunit, N-terminal domain"/>
    <property type="match status" value="1"/>
</dbReference>
<keyword evidence="3" id="KW-1185">Reference proteome</keyword>
<reference evidence="2" key="1">
    <citation type="journal article" date="2014" name="Int. J. Syst. Evol. Microbiol.">
        <title>Complete genome sequence of Corynebacterium casei LMG S-19264T (=DSM 44701T), isolated from a smear-ripened cheese.</title>
        <authorList>
            <consortium name="US DOE Joint Genome Institute (JGI-PGF)"/>
            <person name="Walter F."/>
            <person name="Albersmeier A."/>
            <person name="Kalinowski J."/>
            <person name="Ruckert C."/>
        </authorList>
    </citation>
    <scope>NUCLEOTIDE SEQUENCE</scope>
    <source>
        <strain evidence="2">CGMCC 1.12214</strain>
    </source>
</reference>
<evidence type="ECO:0000256" key="1">
    <source>
        <dbReference type="ARBA" id="ARBA00023002"/>
    </source>
</evidence>
<dbReference type="InterPro" id="IPR036010">
    <property type="entry name" value="2Fe-2S_ferredoxin-like_sf"/>
</dbReference>
<dbReference type="EMBL" id="BMES01000001">
    <property type="protein sequence ID" value="GGH16491.1"/>
    <property type="molecule type" value="Genomic_DNA"/>
</dbReference>
<accession>A0A917I740</accession>
<dbReference type="Proteomes" id="UP000603912">
    <property type="component" value="Unassembled WGS sequence"/>
</dbReference>